<sequence length="579" mass="63433">MQKLGKYIDLEIIGQGSSAVVYKGFHPDLKLFRALKVFSRTDKVRKRKAREALFQANLEHRGIVKALDFEEDQGTCFMVMEYAPFGTLRNRLKKGALRPEQALEIASQIASALAAAHDHGIWHLDLKPENILFFTPEQIKIADFGLARTEGVADQCLGGTPAYMAPEQKRGLPCAASDLWALGAILFEMLTGEVCFPDEPGDQAVLDPGSLAQTKANRLELISQRFSLNLSKIMAGLLAAEPGKRLEFLNDLARELELEQGSNRPRENSDPEQQTMEFSDLCVQCGKPVLPGRELCPACAARPQEEESEEKAPLLINSKQKGLKFLRPAWIAPCIGAMLAVLAVAFFWQPGTAPDHGLAQDLEPVFDSLPLDEPVQTGTEEVRHAQMGSAQAPGEDITISKLDKKPIASASATSAKHADKNTTRVLDSKKNIKNQSTRGLAKGKNKASRITANASKTKPIARTVAKQTQLSDIPIKNGKNNKKKLNPKLIPAPKKPSVTATTHIPPGTEKHEPLTKEDLTGFSPKSLGSQRNLVLFHLERRNYAQARIILQAILKANPDDLEALGTMDLLKILIKNKGS</sequence>
<evidence type="ECO:0000256" key="1">
    <source>
        <dbReference type="ARBA" id="ARBA00022679"/>
    </source>
</evidence>
<dbReference type="Pfam" id="PF00069">
    <property type="entry name" value="Pkinase"/>
    <property type="match status" value="1"/>
</dbReference>
<name>A0A0D2IYU4_9BACT</name>
<evidence type="ECO:0000313" key="9">
    <source>
        <dbReference type="Proteomes" id="UP000032233"/>
    </source>
</evidence>
<evidence type="ECO:0000256" key="2">
    <source>
        <dbReference type="ARBA" id="ARBA00022741"/>
    </source>
</evidence>
<comment type="caution">
    <text evidence="8">The sequence shown here is derived from an EMBL/GenBank/DDBJ whole genome shotgun (WGS) entry which is preliminary data.</text>
</comment>
<evidence type="ECO:0000313" key="8">
    <source>
        <dbReference type="EMBL" id="KIX11204.1"/>
    </source>
</evidence>
<dbReference type="GO" id="GO:0016020">
    <property type="term" value="C:membrane"/>
    <property type="evidence" value="ECO:0007669"/>
    <property type="project" value="TreeGrafter"/>
</dbReference>
<feature type="binding site" evidence="5">
    <location>
        <position position="36"/>
    </location>
    <ligand>
        <name>ATP</name>
        <dbReference type="ChEBI" id="CHEBI:30616"/>
    </ligand>
</feature>
<feature type="domain" description="Protein kinase" evidence="7">
    <location>
        <begin position="7"/>
        <end position="258"/>
    </location>
</feature>
<dbReference type="EMBL" id="AZAC01000067">
    <property type="protein sequence ID" value="KIX11204.1"/>
    <property type="molecule type" value="Genomic_DNA"/>
</dbReference>
<evidence type="ECO:0000256" key="4">
    <source>
        <dbReference type="ARBA" id="ARBA00022840"/>
    </source>
</evidence>
<dbReference type="AlphaFoldDB" id="A0A0D2IYU4"/>
<feature type="compositionally biased region" description="Low complexity" evidence="6">
    <location>
        <begin position="487"/>
        <end position="496"/>
    </location>
</feature>
<dbReference type="OrthoDB" id="9801841at2"/>
<dbReference type="InterPro" id="IPR008271">
    <property type="entry name" value="Ser/Thr_kinase_AS"/>
</dbReference>
<evidence type="ECO:0000256" key="5">
    <source>
        <dbReference type="PROSITE-ProRule" id="PRU10141"/>
    </source>
</evidence>
<dbReference type="PROSITE" id="PS00107">
    <property type="entry name" value="PROTEIN_KINASE_ATP"/>
    <property type="match status" value="1"/>
</dbReference>
<evidence type="ECO:0000256" key="6">
    <source>
        <dbReference type="SAM" id="MobiDB-lite"/>
    </source>
</evidence>
<dbReference type="InParanoid" id="A0A0D2IYU4"/>
<organism evidence="8 9">
    <name type="scientific">Dethiosulfatarculus sandiegensis</name>
    <dbReference type="NCBI Taxonomy" id="1429043"/>
    <lineage>
        <taxon>Bacteria</taxon>
        <taxon>Pseudomonadati</taxon>
        <taxon>Thermodesulfobacteriota</taxon>
        <taxon>Desulfarculia</taxon>
        <taxon>Desulfarculales</taxon>
        <taxon>Desulfarculaceae</taxon>
        <taxon>Dethiosulfatarculus</taxon>
    </lineage>
</organism>
<dbReference type="GO" id="GO:0005776">
    <property type="term" value="C:autophagosome"/>
    <property type="evidence" value="ECO:0007669"/>
    <property type="project" value="TreeGrafter"/>
</dbReference>
<protein>
    <recommendedName>
        <fullName evidence="7">Protein kinase domain-containing protein</fullName>
    </recommendedName>
</protein>
<feature type="compositionally biased region" description="Basic and acidic residues" evidence="6">
    <location>
        <begin position="416"/>
        <end position="430"/>
    </location>
</feature>
<dbReference type="CDD" id="cd14014">
    <property type="entry name" value="STKc_PknB_like"/>
    <property type="match status" value="1"/>
</dbReference>
<evidence type="ECO:0000259" key="7">
    <source>
        <dbReference type="PROSITE" id="PS50011"/>
    </source>
</evidence>
<keyword evidence="2 5" id="KW-0547">Nucleotide-binding</keyword>
<dbReference type="RefSeq" id="WP_052515539.1">
    <property type="nucleotide sequence ID" value="NZ_AZAC01000067.1"/>
</dbReference>
<reference evidence="8 9" key="1">
    <citation type="submission" date="2013-11" db="EMBL/GenBank/DDBJ databases">
        <title>Metagenomic analysis of a methanogenic consortium involved in long chain n-alkane degradation.</title>
        <authorList>
            <person name="Davidova I.A."/>
            <person name="Callaghan A.V."/>
            <person name="Wawrik B."/>
            <person name="Pruitt S."/>
            <person name="Marks C."/>
            <person name="Duncan K.E."/>
            <person name="Suflita J.M."/>
        </authorList>
    </citation>
    <scope>NUCLEOTIDE SEQUENCE [LARGE SCALE GENOMIC DNA]</scope>
    <source>
        <strain evidence="8 9">SPR</strain>
    </source>
</reference>
<keyword evidence="1" id="KW-0808">Transferase</keyword>
<gene>
    <name evidence="8" type="ORF">X474_25405</name>
</gene>
<feature type="region of interest" description="Disordered" evidence="6">
    <location>
        <begin position="408"/>
        <end position="450"/>
    </location>
</feature>
<keyword evidence="3" id="KW-0418">Kinase</keyword>
<dbReference type="InterPro" id="IPR000719">
    <property type="entry name" value="Prot_kinase_dom"/>
</dbReference>
<feature type="region of interest" description="Disordered" evidence="6">
    <location>
        <begin position="474"/>
        <end position="515"/>
    </location>
</feature>
<dbReference type="PROSITE" id="PS00108">
    <property type="entry name" value="PROTEIN_KINASE_ST"/>
    <property type="match status" value="1"/>
</dbReference>
<dbReference type="GO" id="GO:0005829">
    <property type="term" value="C:cytosol"/>
    <property type="evidence" value="ECO:0007669"/>
    <property type="project" value="TreeGrafter"/>
</dbReference>
<dbReference type="PANTHER" id="PTHR24348">
    <property type="entry name" value="SERINE/THREONINE-PROTEIN KINASE UNC-51-RELATED"/>
    <property type="match status" value="1"/>
</dbReference>
<dbReference type="PROSITE" id="PS50011">
    <property type="entry name" value="PROTEIN_KINASE_DOM"/>
    <property type="match status" value="1"/>
</dbReference>
<dbReference type="GO" id="GO:0005524">
    <property type="term" value="F:ATP binding"/>
    <property type="evidence" value="ECO:0007669"/>
    <property type="project" value="UniProtKB-UniRule"/>
</dbReference>
<dbReference type="STRING" id="1429043.X474_25405"/>
<dbReference type="Gene3D" id="1.10.510.10">
    <property type="entry name" value="Transferase(Phosphotransferase) domain 1"/>
    <property type="match status" value="1"/>
</dbReference>
<keyword evidence="9" id="KW-1185">Reference proteome</keyword>
<evidence type="ECO:0000256" key="3">
    <source>
        <dbReference type="ARBA" id="ARBA00022777"/>
    </source>
</evidence>
<dbReference type="GO" id="GO:0004674">
    <property type="term" value="F:protein serine/threonine kinase activity"/>
    <property type="evidence" value="ECO:0007669"/>
    <property type="project" value="InterPro"/>
</dbReference>
<dbReference type="InterPro" id="IPR017441">
    <property type="entry name" value="Protein_kinase_ATP_BS"/>
</dbReference>
<dbReference type="InterPro" id="IPR045269">
    <property type="entry name" value="Atg1-like"/>
</dbReference>
<dbReference type="GO" id="GO:0000407">
    <property type="term" value="C:phagophore assembly site"/>
    <property type="evidence" value="ECO:0007669"/>
    <property type="project" value="TreeGrafter"/>
</dbReference>
<dbReference type="Proteomes" id="UP000032233">
    <property type="component" value="Unassembled WGS sequence"/>
</dbReference>
<dbReference type="InterPro" id="IPR011009">
    <property type="entry name" value="Kinase-like_dom_sf"/>
</dbReference>
<keyword evidence="4 5" id="KW-0067">ATP-binding</keyword>
<dbReference type="PANTHER" id="PTHR24348:SF22">
    <property type="entry name" value="NON-SPECIFIC SERINE_THREONINE PROTEIN KINASE"/>
    <property type="match status" value="1"/>
</dbReference>
<accession>A0A0D2IYU4</accession>
<dbReference type="SUPFAM" id="SSF56112">
    <property type="entry name" value="Protein kinase-like (PK-like)"/>
    <property type="match status" value="1"/>
</dbReference>
<dbReference type="SMART" id="SM00220">
    <property type="entry name" value="S_TKc"/>
    <property type="match status" value="1"/>
</dbReference>
<proteinExistence type="predicted"/>